<protein>
    <submittedName>
        <fullName evidence="3">Transposase</fullName>
    </submittedName>
</protein>
<dbReference type="Pfam" id="PF22483">
    <property type="entry name" value="Mu-transpos_C_2"/>
    <property type="match status" value="1"/>
</dbReference>
<dbReference type="PANTHER" id="PTHR35004">
    <property type="entry name" value="TRANSPOSASE RV3428C-RELATED"/>
    <property type="match status" value="1"/>
</dbReference>
<proteinExistence type="inferred from homology"/>
<feature type="domain" description="Integrase catalytic" evidence="2">
    <location>
        <begin position="132"/>
        <end position="303"/>
    </location>
</feature>
<dbReference type="AlphaFoldDB" id="A0A438M007"/>
<name>A0A438M007_9ACTN</name>
<dbReference type="PANTHER" id="PTHR35004:SF7">
    <property type="entry name" value="INTEGRASE PROTEIN"/>
    <property type="match status" value="1"/>
</dbReference>
<keyword evidence="4" id="KW-1185">Reference proteome</keyword>
<comment type="similarity">
    <text evidence="1">Belongs to the transposase IS21/IS408/IS1162 family.</text>
</comment>
<evidence type="ECO:0000313" key="4">
    <source>
        <dbReference type="Proteomes" id="UP000284824"/>
    </source>
</evidence>
<dbReference type="PROSITE" id="PS50994">
    <property type="entry name" value="INTEGRASE"/>
    <property type="match status" value="1"/>
</dbReference>
<accession>A0A438M007</accession>
<dbReference type="GO" id="GO:0003676">
    <property type="term" value="F:nucleic acid binding"/>
    <property type="evidence" value="ECO:0007669"/>
    <property type="project" value="InterPro"/>
</dbReference>
<evidence type="ECO:0000259" key="2">
    <source>
        <dbReference type="PROSITE" id="PS50994"/>
    </source>
</evidence>
<organism evidence="3 4">
    <name type="scientific">Nonomuraea polychroma</name>
    <dbReference type="NCBI Taxonomy" id="46176"/>
    <lineage>
        <taxon>Bacteria</taxon>
        <taxon>Bacillati</taxon>
        <taxon>Actinomycetota</taxon>
        <taxon>Actinomycetes</taxon>
        <taxon>Streptosporangiales</taxon>
        <taxon>Streptosporangiaceae</taxon>
        <taxon>Nonomuraea</taxon>
    </lineage>
</organism>
<dbReference type="Proteomes" id="UP000284824">
    <property type="component" value="Unassembled WGS sequence"/>
</dbReference>
<dbReference type="InterPro" id="IPR036397">
    <property type="entry name" value="RNaseH_sf"/>
</dbReference>
<dbReference type="Gene3D" id="3.30.420.10">
    <property type="entry name" value="Ribonuclease H-like superfamily/Ribonuclease H"/>
    <property type="match status" value="1"/>
</dbReference>
<dbReference type="GO" id="GO:0015074">
    <property type="term" value="P:DNA integration"/>
    <property type="evidence" value="ECO:0007669"/>
    <property type="project" value="InterPro"/>
</dbReference>
<dbReference type="InterPro" id="IPR054353">
    <property type="entry name" value="IstA-like_C"/>
</dbReference>
<dbReference type="SUPFAM" id="SSF53098">
    <property type="entry name" value="Ribonuclease H-like"/>
    <property type="match status" value="1"/>
</dbReference>
<dbReference type="EMBL" id="SAUN01000001">
    <property type="protein sequence ID" value="RVX39135.1"/>
    <property type="molecule type" value="Genomic_DNA"/>
</dbReference>
<dbReference type="InterPro" id="IPR012337">
    <property type="entry name" value="RNaseH-like_sf"/>
</dbReference>
<sequence>MIVTVSASHEITAQGVCPAMKSAGEVMDIIAAYREVGTYRGAAEMCGTTHKTVKRIINKALAGDKAPSRKRREHNFDEVTDLVVEKVKATAGKISAKRLLPLAQAAGYAGSARNFRRLVAEVKKNWRREHPRGRRPAVWTPGEMLVIDWGDAGRGLHVFCAVLAWSRVRFVRFADNERAETTLAFLAECFEELRGVPKVVLADRMGCLKGGVVANKVIPTADYVRFATHYAFRPDWCEAADPESKGIVENLVGYAKRDLVVPQAPFDDLTMANLAARRWCAEVNSVVHSEICAVPAERLVSERQVLTALPSLRPTIGKPPATRKVDRLSCVRFGSARYSVPTRLIGTRVAVVETAGRLLITDLATGQIVADHAPVPPGEASVIDEHYGGPRPTPRRAARARTETEKAFLALGPIAETFLTGSAASGNTRLAADLVELAALQAAHGQAALLTALERAIAFRRWRADDVRAILAAGAGTAQVRPPGDALVLELPHVPTRSLADYTLDKLDRIGDAS</sequence>
<evidence type="ECO:0000313" key="3">
    <source>
        <dbReference type="EMBL" id="RVX39135.1"/>
    </source>
</evidence>
<dbReference type="NCBIfam" id="NF033546">
    <property type="entry name" value="transpos_IS21"/>
    <property type="match status" value="1"/>
</dbReference>
<evidence type="ECO:0000256" key="1">
    <source>
        <dbReference type="ARBA" id="ARBA00009277"/>
    </source>
</evidence>
<dbReference type="InterPro" id="IPR001584">
    <property type="entry name" value="Integrase_cat-core"/>
</dbReference>
<gene>
    <name evidence="3" type="ORF">EDD27_1480</name>
</gene>
<reference evidence="3 4" key="1">
    <citation type="submission" date="2019-01" db="EMBL/GenBank/DDBJ databases">
        <title>Sequencing the genomes of 1000 actinobacteria strains.</title>
        <authorList>
            <person name="Klenk H.-P."/>
        </authorList>
    </citation>
    <scope>NUCLEOTIDE SEQUENCE [LARGE SCALE GENOMIC DNA]</scope>
    <source>
        <strain evidence="3 4">DSM 43925</strain>
    </source>
</reference>
<comment type="caution">
    <text evidence="3">The sequence shown here is derived from an EMBL/GenBank/DDBJ whole genome shotgun (WGS) entry which is preliminary data.</text>
</comment>